<evidence type="ECO:0000256" key="3">
    <source>
        <dbReference type="SAM" id="SignalP"/>
    </source>
</evidence>
<gene>
    <name evidence="4" type="ORF">SAMN05421771_2050</name>
</gene>
<evidence type="ECO:0000256" key="2">
    <source>
        <dbReference type="SAM" id="MobiDB-lite"/>
    </source>
</evidence>
<name>A0A1I6M8H9_9BACT</name>
<accession>A0A1I6M8H9</accession>
<protein>
    <submittedName>
        <fullName evidence="4">Uncharacterized protein</fullName>
    </submittedName>
</protein>
<sequence length="520" mass="56268">MIFIPAKSHCRKSSAIHVFAILLASLLCLLTSLPGTAQMQSATDPSISEQLEKLSVALHATQQEVERSQQQIQQMQAEIDRLRAVLALKDTHHQPSTDPVPPSAKAADESNEPSSEISEDLDVLKSASAQQQQTKVESSSRMPVRLTGLVLFNSFVNQGTVDQTDLPSSALLPSATGSNISTGASLRQTILGLEGTGPILGGAQTSARVSMDFFGGVTGAAASGPAGTVRLRTAAITAAWAHDRLEANYDTPLISPHSPESFATIAQPSLAWSGNLWTWAPQFLWTHTFGLRNTDRAFTLQLGLLDTQTLNAAANLTQRTAGAGEASGQPTYETRLAYSYGRDQHHFELGIGGMYGKQDYKGNQRVDTWATTADWLIPLSTRLRISGELYRGRGLGDLGGGAYRNVVTYSFPNSTATYLRSLDAEGGWLELHYQLSSTLHANASIGQDSASGNELRTSVPLSGAVPIFFYARNRSIVGNLIFRPWSSIIISPEYRRLQSWPIFGSANISNIYTLTFGYQF</sequence>
<evidence type="ECO:0000313" key="5">
    <source>
        <dbReference type="Proteomes" id="UP000199024"/>
    </source>
</evidence>
<dbReference type="AlphaFoldDB" id="A0A1I6M8H9"/>
<feature type="coiled-coil region" evidence="1">
    <location>
        <begin position="51"/>
        <end position="85"/>
    </location>
</feature>
<dbReference type="Proteomes" id="UP000199024">
    <property type="component" value="Unassembled WGS sequence"/>
</dbReference>
<dbReference type="OrthoDB" id="116216at2"/>
<keyword evidence="3" id="KW-0732">Signal</keyword>
<evidence type="ECO:0000313" key="4">
    <source>
        <dbReference type="EMBL" id="SFS12026.1"/>
    </source>
</evidence>
<dbReference type="EMBL" id="FOZL01000001">
    <property type="protein sequence ID" value="SFS12026.1"/>
    <property type="molecule type" value="Genomic_DNA"/>
</dbReference>
<feature type="chain" id="PRO_5011567591" evidence="3">
    <location>
        <begin position="38"/>
        <end position="520"/>
    </location>
</feature>
<keyword evidence="1" id="KW-0175">Coiled coil</keyword>
<evidence type="ECO:0000256" key="1">
    <source>
        <dbReference type="SAM" id="Coils"/>
    </source>
</evidence>
<feature type="region of interest" description="Disordered" evidence="2">
    <location>
        <begin position="92"/>
        <end position="140"/>
    </location>
</feature>
<reference evidence="4 5" key="1">
    <citation type="submission" date="2016-10" db="EMBL/GenBank/DDBJ databases">
        <authorList>
            <person name="de Groot N.N."/>
        </authorList>
    </citation>
    <scope>NUCLEOTIDE SEQUENCE [LARGE SCALE GENOMIC DNA]</scope>
    <source>
        <strain evidence="4 5">DSM 21001</strain>
    </source>
</reference>
<keyword evidence="5" id="KW-1185">Reference proteome</keyword>
<dbReference type="RefSeq" id="WP_141223867.1">
    <property type="nucleotide sequence ID" value="NZ_FOZL01000001.1"/>
</dbReference>
<dbReference type="STRING" id="474950.SAMN05421771_2050"/>
<feature type="signal peptide" evidence="3">
    <location>
        <begin position="1"/>
        <end position="37"/>
    </location>
</feature>
<organism evidence="4 5">
    <name type="scientific">Granulicella pectinivorans</name>
    <dbReference type="NCBI Taxonomy" id="474950"/>
    <lineage>
        <taxon>Bacteria</taxon>
        <taxon>Pseudomonadati</taxon>
        <taxon>Acidobacteriota</taxon>
        <taxon>Terriglobia</taxon>
        <taxon>Terriglobales</taxon>
        <taxon>Acidobacteriaceae</taxon>
        <taxon>Granulicella</taxon>
    </lineage>
</organism>
<feature type="compositionally biased region" description="Polar residues" evidence="2">
    <location>
        <begin position="127"/>
        <end position="140"/>
    </location>
</feature>
<proteinExistence type="predicted"/>